<keyword evidence="1" id="KW-0812">Transmembrane</keyword>
<feature type="transmembrane region" description="Helical" evidence="1">
    <location>
        <begin position="79"/>
        <end position="103"/>
    </location>
</feature>
<accession>A0A4R0YYK6</accession>
<evidence type="ECO:0000259" key="2">
    <source>
        <dbReference type="Pfam" id="PF02254"/>
    </source>
</evidence>
<dbReference type="InterPro" id="IPR036291">
    <property type="entry name" value="NAD(P)-bd_dom_sf"/>
</dbReference>
<keyword evidence="1" id="KW-1133">Transmembrane helix</keyword>
<dbReference type="PANTHER" id="PTHR43833:SF9">
    <property type="entry name" value="POTASSIUM CHANNEL PROTEIN YUGO-RELATED"/>
    <property type="match status" value="1"/>
</dbReference>
<dbReference type="InterPro" id="IPR050721">
    <property type="entry name" value="Trk_Ktr_HKT_K-transport"/>
</dbReference>
<proteinExistence type="predicted"/>
<dbReference type="SUPFAM" id="SSF51735">
    <property type="entry name" value="NAD(P)-binding Rossmann-fold domains"/>
    <property type="match status" value="1"/>
</dbReference>
<feature type="domain" description="RCK N-terminal" evidence="2">
    <location>
        <begin position="128"/>
        <end position="242"/>
    </location>
</feature>
<feature type="transmembrane region" description="Helical" evidence="1">
    <location>
        <begin position="21"/>
        <end position="42"/>
    </location>
</feature>
<dbReference type="Gene3D" id="3.40.50.720">
    <property type="entry name" value="NAD(P)-binding Rossmann-like Domain"/>
    <property type="match status" value="1"/>
</dbReference>
<organism evidence="3 4">
    <name type="scientific">Dyella soli</name>
    <dbReference type="NCBI Taxonomy" id="522319"/>
    <lineage>
        <taxon>Bacteria</taxon>
        <taxon>Pseudomonadati</taxon>
        <taxon>Pseudomonadota</taxon>
        <taxon>Gammaproteobacteria</taxon>
        <taxon>Lysobacterales</taxon>
        <taxon>Rhodanobacteraceae</taxon>
        <taxon>Dyella</taxon>
    </lineage>
</organism>
<dbReference type="PANTHER" id="PTHR43833">
    <property type="entry name" value="POTASSIUM CHANNEL PROTEIN 2-RELATED-RELATED"/>
    <property type="match status" value="1"/>
</dbReference>
<dbReference type="RefSeq" id="WP_131151102.1">
    <property type="nucleotide sequence ID" value="NZ_SJTG01000001.1"/>
</dbReference>
<reference evidence="3 4" key="1">
    <citation type="submission" date="2019-02" db="EMBL/GenBank/DDBJ databases">
        <title>Dyella amyloliquefaciens sp. nov., isolated from forest soil.</title>
        <authorList>
            <person name="Gao Z.-H."/>
            <person name="Qiu L.-H."/>
        </authorList>
    </citation>
    <scope>NUCLEOTIDE SEQUENCE [LARGE SCALE GENOMIC DNA]</scope>
    <source>
        <strain evidence="3 4">KACC 12747</strain>
    </source>
</reference>
<protein>
    <submittedName>
        <fullName evidence="3">Potassium transporter TrkA</fullName>
    </submittedName>
</protein>
<keyword evidence="1" id="KW-0472">Membrane</keyword>
<sequence length="262" mass="28267">MYRIDEPRLGGRRLTEWRRRGKRLVGLLLGAIAILTLGVWFLDSTTAPPMGKLQNAVWNAVNLIATLGSFADLNVPQKLFLSLGAVVAMIFVGYAITTLSGVLSSDAVTAFRENRAMSRKLDQLSSHVVIATFGPVGRLVAGHVRQLGETVLIIDIDEKRATEATEDGYLAICGDPGSFDKVIGRAQLDMARSLLLTGTDATHNLAITLMARTVNPALEIVVFSDSDLRRRMLLGAGATTVVDLDDIVARTFMGHLGGGRRP</sequence>
<keyword evidence="4" id="KW-1185">Reference proteome</keyword>
<dbReference type="EMBL" id="SJTG01000001">
    <property type="protein sequence ID" value="TCI12118.1"/>
    <property type="molecule type" value="Genomic_DNA"/>
</dbReference>
<evidence type="ECO:0000313" key="3">
    <source>
        <dbReference type="EMBL" id="TCI12118.1"/>
    </source>
</evidence>
<dbReference type="GO" id="GO:0006813">
    <property type="term" value="P:potassium ion transport"/>
    <property type="evidence" value="ECO:0007669"/>
    <property type="project" value="InterPro"/>
</dbReference>
<gene>
    <name evidence="3" type="ORF">EZM97_01765</name>
</gene>
<evidence type="ECO:0000256" key="1">
    <source>
        <dbReference type="SAM" id="Phobius"/>
    </source>
</evidence>
<dbReference type="InterPro" id="IPR003148">
    <property type="entry name" value="RCK_N"/>
</dbReference>
<dbReference type="Proteomes" id="UP000291822">
    <property type="component" value="Unassembled WGS sequence"/>
</dbReference>
<dbReference type="Pfam" id="PF02254">
    <property type="entry name" value="TrkA_N"/>
    <property type="match status" value="1"/>
</dbReference>
<name>A0A4R0YYK6_9GAMM</name>
<dbReference type="AlphaFoldDB" id="A0A4R0YYK6"/>
<comment type="caution">
    <text evidence="3">The sequence shown here is derived from an EMBL/GenBank/DDBJ whole genome shotgun (WGS) entry which is preliminary data.</text>
</comment>
<evidence type="ECO:0000313" key="4">
    <source>
        <dbReference type="Proteomes" id="UP000291822"/>
    </source>
</evidence>